<reference evidence="1" key="2">
    <citation type="submission" date="2020-05" db="UniProtKB">
        <authorList>
            <consortium name="EnsemblMetazoa"/>
        </authorList>
    </citation>
    <scope>IDENTIFICATION</scope>
    <source>
        <strain evidence="1">WRAIR2</strain>
    </source>
</reference>
<sequence>MVPPTRAVKRRNVDVDGNEIPDSKRNKAVPEVEKKHNALLFILQAHEYLMSQFNVAYKTNIDEIADLTSILVTCHNYNRQTSNGVGGLRVLITESYKFKANDVEKLARPVALELNEIAQLYGFRYSRNEEDRKNIGTLSSILSLIGGYRHRQNEVRLGNVVIMRTKKNGEEQTMELTRFGLNNSHAPFLTGCSYTPSLHSSMKQSLGLLTILINLVMNTEEKYQKAWKDSFCQTFKLVPNIEEMANLLAGSKSKYSALIRQLGDLCHFGITRSSNKAFIPAAMLLKVNTEVNNVCKAKFSSVLQSYRFTMDASYLSVHLKNLDFSGHELLHF</sequence>
<reference evidence="2" key="1">
    <citation type="submission" date="2013-03" db="EMBL/GenBank/DDBJ databases">
        <title>The Genome Sequence of Anopheles dirus WRAIR2.</title>
        <authorList>
            <consortium name="The Broad Institute Genomics Platform"/>
            <person name="Neafsey D.E."/>
            <person name="Walton C."/>
            <person name="Walker B."/>
            <person name="Young S.K."/>
            <person name="Zeng Q."/>
            <person name="Gargeya S."/>
            <person name="Fitzgerald M."/>
            <person name="Haas B."/>
            <person name="Abouelleil A."/>
            <person name="Allen A.W."/>
            <person name="Alvarado L."/>
            <person name="Arachchi H.M."/>
            <person name="Berlin A.M."/>
            <person name="Chapman S.B."/>
            <person name="Gainer-Dewar J."/>
            <person name="Goldberg J."/>
            <person name="Griggs A."/>
            <person name="Gujja S."/>
            <person name="Hansen M."/>
            <person name="Howarth C."/>
            <person name="Imamovic A."/>
            <person name="Ireland A."/>
            <person name="Larimer J."/>
            <person name="McCowan C."/>
            <person name="Murphy C."/>
            <person name="Pearson M."/>
            <person name="Poon T.W."/>
            <person name="Priest M."/>
            <person name="Roberts A."/>
            <person name="Saif S."/>
            <person name="Shea T."/>
            <person name="Sisk P."/>
            <person name="Sykes S."/>
            <person name="Wortman J."/>
            <person name="Nusbaum C."/>
            <person name="Birren B."/>
        </authorList>
    </citation>
    <scope>NUCLEOTIDE SEQUENCE [LARGE SCALE GENOMIC DNA]</scope>
    <source>
        <strain evidence="2">WRAIR2</strain>
    </source>
</reference>
<proteinExistence type="predicted"/>
<evidence type="ECO:0000313" key="1">
    <source>
        <dbReference type="EnsemblMetazoa" id="ADIR014483-PC"/>
    </source>
</evidence>
<dbReference type="Proteomes" id="UP000075884">
    <property type="component" value="Unassembled WGS sequence"/>
</dbReference>
<accession>A0A182NX97</accession>
<name>A0A182NX97_9DIPT</name>
<dbReference type="EnsemblMetazoa" id="ADIR014483-RC">
    <property type="protein sequence ID" value="ADIR014483-PC"/>
    <property type="gene ID" value="ADIR014483"/>
</dbReference>
<protein>
    <submittedName>
        <fullName evidence="1">Uncharacterized protein</fullName>
    </submittedName>
</protein>
<organism evidence="1 2">
    <name type="scientific">Anopheles dirus</name>
    <dbReference type="NCBI Taxonomy" id="7168"/>
    <lineage>
        <taxon>Eukaryota</taxon>
        <taxon>Metazoa</taxon>
        <taxon>Ecdysozoa</taxon>
        <taxon>Arthropoda</taxon>
        <taxon>Hexapoda</taxon>
        <taxon>Insecta</taxon>
        <taxon>Pterygota</taxon>
        <taxon>Neoptera</taxon>
        <taxon>Endopterygota</taxon>
        <taxon>Diptera</taxon>
        <taxon>Nematocera</taxon>
        <taxon>Culicoidea</taxon>
        <taxon>Culicidae</taxon>
        <taxon>Anophelinae</taxon>
        <taxon>Anopheles</taxon>
    </lineage>
</organism>
<dbReference type="AlphaFoldDB" id="A0A182NX97"/>
<dbReference type="VEuPathDB" id="VectorBase:ADIR014483"/>
<evidence type="ECO:0000313" key="2">
    <source>
        <dbReference type="Proteomes" id="UP000075884"/>
    </source>
</evidence>
<keyword evidence="2" id="KW-1185">Reference proteome</keyword>